<evidence type="ECO:0000256" key="1">
    <source>
        <dbReference type="ARBA" id="ARBA00022649"/>
    </source>
</evidence>
<dbReference type="RefSeq" id="WP_087940461.1">
    <property type="nucleotide sequence ID" value="NZ_FNAC01000033.1"/>
</dbReference>
<organism evidence="4 5">
    <name type="scientific">Algoriphagus faecimaris</name>
    <dbReference type="NCBI Taxonomy" id="686796"/>
    <lineage>
        <taxon>Bacteria</taxon>
        <taxon>Pseudomonadati</taxon>
        <taxon>Bacteroidota</taxon>
        <taxon>Cytophagia</taxon>
        <taxon>Cytophagales</taxon>
        <taxon>Cyclobacteriaceae</taxon>
        <taxon>Algoriphagus</taxon>
    </lineage>
</organism>
<dbReference type="InterPro" id="IPR007712">
    <property type="entry name" value="RelE/ParE_toxin"/>
</dbReference>
<feature type="transmembrane region" description="Helical" evidence="3">
    <location>
        <begin position="70"/>
        <end position="87"/>
    </location>
</feature>
<keyword evidence="5" id="KW-1185">Reference proteome</keyword>
<keyword evidence="3" id="KW-1133">Transmembrane helix</keyword>
<reference evidence="5" key="1">
    <citation type="submission" date="2016-10" db="EMBL/GenBank/DDBJ databases">
        <authorList>
            <person name="Varghese N."/>
            <person name="Submissions S."/>
        </authorList>
    </citation>
    <scope>NUCLEOTIDE SEQUENCE [LARGE SCALE GENOMIC DNA]</scope>
    <source>
        <strain evidence="5">DSM 23095</strain>
    </source>
</reference>
<name>A0A1G6V759_9BACT</name>
<evidence type="ECO:0000256" key="2">
    <source>
        <dbReference type="PIRNR" id="PIRNR029218"/>
    </source>
</evidence>
<evidence type="ECO:0000313" key="5">
    <source>
        <dbReference type="Proteomes" id="UP000199060"/>
    </source>
</evidence>
<dbReference type="AlphaFoldDB" id="A0A1G6V759"/>
<gene>
    <name evidence="4" type="ORF">SAMN04488104_10339</name>
</gene>
<dbReference type="Pfam" id="PF05016">
    <property type="entry name" value="ParE_toxin"/>
    <property type="match status" value="1"/>
</dbReference>
<comment type="similarity">
    <text evidence="2">Belongs to the RelE toxin family.</text>
</comment>
<dbReference type="STRING" id="686796.SAMN04488104_10339"/>
<evidence type="ECO:0000256" key="3">
    <source>
        <dbReference type="SAM" id="Phobius"/>
    </source>
</evidence>
<dbReference type="Proteomes" id="UP000199060">
    <property type="component" value="Unassembled WGS sequence"/>
</dbReference>
<keyword evidence="3" id="KW-0472">Membrane</keyword>
<protein>
    <recommendedName>
        <fullName evidence="2">Toxin</fullName>
    </recommendedName>
</protein>
<keyword evidence="3" id="KW-0812">Transmembrane</keyword>
<keyword evidence="1" id="KW-1277">Toxin-antitoxin system</keyword>
<dbReference type="PIRSF" id="PIRSF029218">
    <property type="entry name" value="ParE"/>
    <property type="match status" value="1"/>
</dbReference>
<dbReference type="InterPro" id="IPR035093">
    <property type="entry name" value="RelE/ParE_toxin_dom_sf"/>
</dbReference>
<dbReference type="EMBL" id="FNAC01000033">
    <property type="protein sequence ID" value="SDD49462.1"/>
    <property type="molecule type" value="Genomic_DNA"/>
</dbReference>
<evidence type="ECO:0000313" key="4">
    <source>
        <dbReference type="EMBL" id="SDD49462.1"/>
    </source>
</evidence>
<dbReference type="InterPro" id="IPR028344">
    <property type="entry name" value="ParE1/4"/>
</dbReference>
<dbReference type="Gene3D" id="3.30.2310.20">
    <property type="entry name" value="RelE-like"/>
    <property type="match status" value="1"/>
</dbReference>
<proteinExistence type="inferred from homology"/>
<accession>A0A1G6V759</accession>
<sequence>MGDYKLSNAAKRDLSSIYEFGIETFGIHQARIYLNKLHKAFLILAENRELGHDVSEFAEGLRRYIFDSHAIFYLPIDSGVFIVRVLGQQMDYKKHIK</sequence>
<dbReference type="OrthoDB" id="7173315at2"/>